<dbReference type="SUPFAM" id="SSF53790">
    <property type="entry name" value="Tetrapyrrole methylase"/>
    <property type="match status" value="1"/>
</dbReference>
<organism evidence="7 8">
    <name type="scientific">Parapontixanthobacter aurantiacus</name>
    <dbReference type="NCBI Taxonomy" id="1463599"/>
    <lineage>
        <taxon>Bacteria</taxon>
        <taxon>Pseudomonadati</taxon>
        <taxon>Pseudomonadota</taxon>
        <taxon>Alphaproteobacteria</taxon>
        <taxon>Sphingomonadales</taxon>
        <taxon>Erythrobacteraceae</taxon>
        <taxon>Parapontixanthobacter</taxon>
    </lineage>
</organism>
<gene>
    <name evidence="7" type="ORF">GRI38_01680</name>
</gene>
<dbReference type="InterPro" id="IPR028161">
    <property type="entry name" value="Met8-like"/>
</dbReference>
<evidence type="ECO:0000256" key="3">
    <source>
        <dbReference type="ARBA" id="ARBA00023002"/>
    </source>
</evidence>
<dbReference type="InterPro" id="IPR035996">
    <property type="entry name" value="4pyrrol_Methylase_sf"/>
</dbReference>
<reference evidence="7 8" key="1">
    <citation type="submission" date="2019-12" db="EMBL/GenBank/DDBJ databases">
        <title>Genomic-based taxomic classification of the family Erythrobacteraceae.</title>
        <authorList>
            <person name="Xu L."/>
        </authorList>
    </citation>
    <scope>NUCLEOTIDE SEQUENCE [LARGE SCALE GENOMIC DNA]</scope>
    <source>
        <strain evidence="7 8">MCCC 1A09962</strain>
    </source>
</reference>
<dbReference type="OrthoDB" id="9815856at2"/>
<name>A0A844ZA12_9SPHN</name>
<dbReference type="PANTHER" id="PTHR35330:SF1">
    <property type="entry name" value="SIROHEME BIOSYNTHESIS PROTEIN MET8"/>
    <property type="match status" value="1"/>
</dbReference>
<dbReference type="EMBL" id="WTYW01000001">
    <property type="protein sequence ID" value="MXO84745.1"/>
    <property type="molecule type" value="Genomic_DNA"/>
</dbReference>
<protein>
    <recommendedName>
        <fullName evidence="2">precorrin-2 dehydrogenase</fullName>
        <ecNumber evidence="2">1.3.1.76</ecNumber>
    </recommendedName>
</protein>
<dbReference type="Gene3D" id="3.30.160.110">
    <property type="entry name" value="Siroheme synthase, domain 2"/>
    <property type="match status" value="1"/>
</dbReference>
<evidence type="ECO:0000256" key="2">
    <source>
        <dbReference type="ARBA" id="ARBA00012400"/>
    </source>
</evidence>
<dbReference type="Proteomes" id="UP000433104">
    <property type="component" value="Unassembled WGS sequence"/>
</dbReference>
<feature type="region of interest" description="Disordered" evidence="6">
    <location>
        <begin position="210"/>
        <end position="240"/>
    </location>
</feature>
<dbReference type="GO" id="GO:0043115">
    <property type="term" value="F:precorrin-2 dehydrogenase activity"/>
    <property type="evidence" value="ECO:0007669"/>
    <property type="project" value="UniProtKB-EC"/>
</dbReference>
<evidence type="ECO:0000256" key="4">
    <source>
        <dbReference type="ARBA" id="ARBA00023027"/>
    </source>
</evidence>
<dbReference type="Gene3D" id="3.40.50.720">
    <property type="entry name" value="NAD(P)-binding Rossmann-like Domain"/>
    <property type="match status" value="1"/>
</dbReference>
<proteinExistence type="predicted"/>
<evidence type="ECO:0000313" key="7">
    <source>
        <dbReference type="EMBL" id="MXO84745.1"/>
    </source>
</evidence>
<evidence type="ECO:0000256" key="6">
    <source>
        <dbReference type="SAM" id="MobiDB-lite"/>
    </source>
</evidence>
<keyword evidence="8" id="KW-1185">Reference proteome</keyword>
<comment type="caution">
    <text evidence="7">The sequence shown here is derived from an EMBL/GenBank/DDBJ whole genome shotgun (WGS) entry which is preliminary data.</text>
</comment>
<accession>A0A844ZA12</accession>
<dbReference type="GO" id="GO:0019354">
    <property type="term" value="P:siroheme biosynthetic process"/>
    <property type="evidence" value="ECO:0007669"/>
    <property type="project" value="UniProtKB-UniPathway"/>
</dbReference>
<dbReference type="InterPro" id="IPR006367">
    <property type="entry name" value="Sirohaem_synthase_N"/>
</dbReference>
<dbReference type="GO" id="GO:0008168">
    <property type="term" value="F:methyltransferase activity"/>
    <property type="evidence" value="ECO:0007669"/>
    <property type="project" value="InterPro"/>
</dbReference>
<dbReference type="NCBIfam" id="TIGR01470">
    <property type="entry name" value="cysG_Nterm"/>
    <property type="match status" value="1"/>
</dbReference>
<dbReference type="GO" id="GO:0004325">
    <property type="term" value="F:ferrochelatase activity"/>
    <property type="evidence" value="ECO:0007669"/>
    <property type="project" value="InterPro"/>
</dbReference>
<keyword evidence="4" id="KW-0520">NAD</keyword>
<dbReference type="Gene3D" id="3.40.1010.10">
    <property type="entry name" value="Cobalt-precorrin-4 Transmethylase, Domain 1"/>
    <property type="match status" value="1"/>
</dbReference>
<dbReference type="AlphaFoldDB" id="A0A844ZA12"/>
<evidence type="ECO:0000313" key="8">
    <source>
        <dbReference type="Proteomes" id="UP000433104"/>
    </source>
</evidence>
<dbReference type="UniPathway" id="UPA00262">
    <property type="reaction ID" value="UER00222"/>
</dbReference>
<keyword evidence="3" id="KW-0560">Oxidoreductase</keyword>
<sequence length="240" mass="25842">MAEAKRRLIERAGGIPVSEAEAHHAHLAFVAIEGEARATRIATGLKRAGLLVNVADMPNLCDFTTPSICDRDPVLIAIGTGGASAGLAKHLRLRLELLLPRQLGRLASGLSDARDALRRRFPDGDARRQALDAALGEGGTLDPFDDGAIDKLPAFLEGAGSENRPETFEIRLSSHDPEELTLRQARLLGRADTIFHDDDVPAEILARARADAVRRPSGHRPTDPDDEPDGLTLILRSPKS</sequence>
<dbReference type="SUPFAM" id="SSF75615">
    <property type="entry name" value="Siroheme synthase middle domains-like"/>
    <property type="match status" value="1"/>
</dbReference>
<comment type="pathway">
    <text evidence="1">Porphyrin-containing compound metabolism; siroheme biosynthesis; sirohydrochlorin from precorrin-2: step 1/1.</text>
</comment>
<evidence type="ECO:0000256" key="1">
    <source>
        <dbReference type="ARBA" id="ARBA00005010"/>
    </source>
</evidence>
<dbReference type="PANTHER" id="PTHR35330">
    <property type="entry name" value="SIROHEME BIOSYNTHESIS PROTEIN MET8"/>
    <property type="match status" value="1"/>
</dbReference>
<dbReference type="InterPro" id="IPR014777">
    <property type="entry name" value="4pyrrole_Mease_sub1"/>
</dbReference>
<dbReference type="EC" id="1.3.1.76" evidence="2"/>
<dbReference type="Pfam" id="PF13241">
    <property type="entry name" value="NAD_binding_7"/>
    <property type="match status" value="1"/>
</dbReference>
<keyword evidence="5" id="KW-0627">Porphyrin biosynthesis</keyword>
<evidence type="ECO:0000256" key="5">
    <source>
        <dbReference type="ARBA" id="ARBA00023244"/>
    </source>
</evidence>